<dbReference type="InterPro" id="IPR036390">
    <property type="entry name" value="WH_DNA-bd_sf"/>
</dbReference>
<dbReference type="EC" id="2.3.1.-" evidence="4"/>
<dbReference type="Pfam" id="PF00583">
    <property type="entry name" value="Acetyltransf_1"/>
    <property type="match status" value="1"/>
</dbReference>
<dbReference type="InterPro" id="IPR050769">
    <property type="entry name" value="NAT_camello-type"/>
</dbReference>
<dbReference type="CDD" id="cd00090">
    <property type="entry name" value="HTH_ARSR"/>
    <property type="match status" value="1"/>
</dbReference>
<dbReference type="GO" id="GO:0016746">
    <property type="term" value="F:acyltransferase activity"/>
    <property type="evidence" value="ECO:0007669"/>
    <property type="project" value="UniProtKB-KW"/>
</dbReference>
<dbReference type="InterPro" id="IPR011991">
    <property type="entry name" value="ArsR-like_HTH"/>
</dbReference>
<dbReference type="RefSeq" id="WP_379878578.1">
    <property type="nucleotide sequence ID" value="NZ_JBHUIP010000016.1"/>
</dbReference>
<evidence type="ECO:0000259" key="2">
    <source>
        <dbReference type="PROSITE" id="PS50995"/>
    </source>
</evidence>
<sequence length="312" mass="35143">MDTSINRENLDARVSAVRLFNRFYTRQIGVLNEGLLRSPYSLTECRVLYELAEKQELAATDLVRDLALDAGYLSRLLKNLRDQGLIAGKPSPQDGRQTLLYLTQAGNEAFAILDKDSAAETAAVLSAMTTSDQARLLLSMAEIRVLLGREQSSAPITLRDHRPGDMGWIVHRQARLYAEEYAWNGEFEALIAQICGKFIEEFQPDWERCWIAERTGTILGSVFVVKQSEEIAKLRMLYVEPAARGSGLGQRLVEECITFARAKGYRTLTLWTNGNLTAARKIYDRLGFTLTKSEQHHSFGHDLIGENWDLAL</sequence>
<evidence type="ECO:0000313" key="5">
    <source>
        <dbReference type="Proteomes" id="UP001597295"/>
    </source>
</evidence>
<reference evidence="5" key="1">
    <citation type="journal article" date="2019" name="Int. J. Syst. Evol. Microbiol.">
        <title>The Global Catalogue of Microorganisms (GCM) 10K type strain sequencing project: providing services to taxonomists for standard genome sequencing and annotation.</title>
        <authorList>
            <consortium name="The Broad Institute Genomics Platform"/>
            <consortium name="The Broad Institute Genome Sequencing Center for Infectious Disease"/>
            <person name="Wu L."/>
            <person name="Ma J."/>
        </authorList>
    </citation>
    <scope>NUCLEOTIDE SEQUENCE [LARGE SCALE GENOMIC DNA]</scope>
    <source>
        <strain evidence="5">CGMCC 1.19062</strain>
    </source>
</reference>
<dbReference type="InterPro" id="IPR000182">
    <property type="entry name" value="GNAT_dom"/>
</dbReference>
<accession>A0ABW5DW36</accession>
<dbReference type="InterPro" id="IPR000835">
    <property type="entry name" value="HTH_MarR-typ"/>
</dbReference>
<dbReference type="SMART" id="SM00347">
    <property type="entry name" value="HTH_MARR"/>
    <property type="match status" value="1"/>
</dbReference>
<dbReference type="Proteomes" id="UP001597295">
    <property type="component" value="Unassembled WGS sequence"/>
</dbReference>
<feature type="domain" description="HTH marR-type" evidence="2">
    <location>
        <begin position="1"/>
        <end position="152"/>
    </location>
</feature>
<dbReference type="PANTHER" id="PTHR13947:SF37">
    <property type="entry name" value="LD18367P"/>
    <property type="match status" value="1"/>
</dbReference>
<dbReference type="InterPro" id="IPR036388">
    <property type="entry name" value="WH-like_DNA-bd_sf"/>
</dbReference>
<dbReference type="CDD" id="cd04301">
    <property type="entry name" value="NAT_SF"/>
    <property type="match status" value="1"/>
</dbReference>
<dbReference type="Pfam" id="PF12802">
    <property type="entry name" value="MarR_2"/>
    <property type="match status" value="1"/>
</dbReference>
<proteinExistence type="predicted"/>
<dbReference type="EMBL" id="JBHUIP010000016">
    <property type="protein sequence ID" value="MFD2265343.1"/>
    <property type="molecule type" value="Genomic_DNA"/>
</dbReference>
<dbReference type="InterPro" id="IPR016181">
    <property type="entry name" value="Acyl_CoA_acyltransferase"/>
</dbReference>
<keyword evidence="1 4" id="KW-0808">Transferase</keyword>
<name>A0ABW5DW36_9PROT</name>
<comment type="caution">
    <text evidence="4">The sequence shown here is derived from an EMBL/GenBank/DDBJ whole genome shotgun (WGS) entry which is preliminary data.</text>
</comment>
<gene>
    <name evidence="4" type="ORF">ACFSM5_20735</name>
</gene>
<dbReference type="Gene3D" id="3.40.630.30">
    <property type="match status" value="1"/>
</dbReference>
<evidence type="ECO:0000259" key="3">
    <source>
        <dbReference type="PROSITE" id="PS51186"/>
    </source>
</evidence>
<protein>
    <submittedName>
        <fullName evidence="4">GNAT family N-acetyltransferase</fullName>
        <ecNumber evidence="4">2.3.1.-</ecNumber>
    </submittedName>
</protein>
<dbReference type="PROSITE" id="PS50995">
    <property type="entry name" value="HTH_MARR_2"/>
    <property type="match status" value="1"/>
</dbReference>
<keyword evidence="4" id="KW-0012">Acyltransferase</keyword>
<dbReference type="Gene3D" id="1.10.10.10">
    <property type="entry name" value="Winged helix-like DNA-binding domain superfamily/Winged helix DNA-binding domain"/>
    <property type="match status" value="1"/>
</dbReference>
<keyword evidence="5" id="KW-1185">Reference proteome</keyword>
<dbReference type="SUPFAM" id="SSF55729">
    <property type="entry name" value="Acyl-CoA N-acyltransferases (Nat)"/>
    <property type="match status" value="1"/>
</dbReference>
<evidence type="ECO:0000256" key="1">
    <source>
        <dbReference type="ARBA" id="ARBA00022679"/>
    </source>
</evidence>
<dbReference type="PANTHER" id="PTHR13947">
    <property type="entry name" value="GNAT FAMILY N-ACETYLTRANSFERASE"/>
    <property type="match status" value="1"/>
</dbReference>
<dbReference type="PROSITE" id="PS51186">
    <property type="entry name" value="GNAT"/>
    <property type="match status" value="1"/>
</dbReference>
<feature type="domain" description="N-acetyltransferase" evidence="3">
    <location>
        <begin position="156"/>
        <end position="309"/>
    </location>
</feature>
<dbReference type="SUPFAM" id="SSF46785">
    <property type="entry name" value="Winged helix' DNA-binding domain"/>
    <property type="match status" value="1"/>
</dbReference>
<evidence type="ECO:0000313" key="4">
    <source>
        <dbReference type="EMBL" id="MFD2265343.1"/>
    </source>
</evidence>
<organism evidence="4 5">
    <name type="scientific">Lacibacterium aquatile</name>
    <dbReference type="NCBI Taxonomy" id="1168082"/>
    <lineage>
        <taxon>Bacteria</taxon>
        <taxon>Pseudomonadati</taxon>
        <taxon>Pseudomonadota</taxon>
        <taxon>Alphaproteobacteria</taxon>
        <taxon>Rhodospirillales</taxon>
        <taxon>Rhodospirillaceae</taxon>
    </lineage>
</organism>